<protein>
    <submittedName>
        <fullName evidence="2">Uncharacterized protein</fullName>
    </submittedName>
</protein>
<geneLocation type="plasmid" evidence="2 3">
    <name>unnamed2</name>
</geneLocation>
<sequence>MRGFHGITPETENTCHYFWTMATNPFDDSKKEEIKEKVIQQTILTFDEDREVIHQQYLNMQKFPNRSDIDIHVDVAANRARKIIEKLLNQSNVQS</sequence>
<dbReference type="SUPFAM" id="SSF55961">
    <property type="entry name" value="Bet v1-like"/>
    <property type="match status" value="1"/>
</dbReference>
<organism evidence="2 3">
    <name type="scientific">Acinetobacter ursingii</name>
    <dbReference type="NCBI Taxonomy" id="108980"/>
    <lineage>
        <taxon>Bacteria</taxon>
        <taxon>Pseudomonadati</taxon>
        <taxon>Pseudomonadota</taxon>
        <taxon>Gammaproteobacteria</taxon>
        <taxon>Moraxellales</taxon>
        <taxon>Moraxellaceae</taxon>
        <taxon>Acinetobacter</taxon>
    </lineage>
</organism>
<dbReference type="InterPro" id="IPR044043">
    <property type="entry name" value="VanA_C_cat"/>
</dbReference>
<proteinExistence type="predicted"/>
<dbReference type="AlphaFoldDB" id="A0A2N6V6H6"/>
<reference evidence="2 3" key="1">
    <citation type="submission" date="2021-01" db="EMBL/GenBank/DDBJ databases">
        <title>FDA dAtabase for Regulatory Grade micrObial Sequences (FDA-ARGOS): Supporting development and validation of Infectious Disease Dx tests.</title>
        <authorList>
            <person name="Sproer C."/>
            <person name="Gronow S."/>
            <person name="Severitt S."/>
            <person name="Schroder I."/>
            <person name="Tallon L."/>
            <person name="Sadzewicz L."/>
            <person name="Zhao X."/>
            <person name="Boylan J."/>
            <person name="Ott S."/>
            <person name="Bowen H."/>
            <person name="Vavikolanu K."/>
            <person name="Mehta A."/>
            <person name="Aluvathingal J."/>
            <person name="Nadendla S."/>
            <person name="Lowell S."/>
            <person name="Myers T."/>
            <person name="Yan Y."/>
            <person name="Sichtig H."/>
        </authorList>
    </citation>
    <scope>NUCLEOTIDE SEQUENCE [LARGE SCALE GENOMIC DNA]</scope>
    <source>
        <strain evidence="2 3">FDAARGOS_1096</strain>
        <plasmid evidence="2 3">unnamed2</plasmid>
    </source>
</reference>
<name>A0A2N6V6H6_9GAMM</name>
<dbReference type="Pfam" id="PF19112">
    <property type="entry name" value="VanA_C"/>
    <property type="match status" value="1"/>
</dbReference>
<dbReference type="GO" id="GO:0016491">
    <property type="term" value="F:oxidoreductase activity"/>
    <property type="evidence" value="ECO:0007669"/>
    <property type="project" value="UniProtKB-KW"/>
</dbReference>
<dbReference type="Proteomes" id="UP000595320">
    <property type="component" value="Plasmid unnamed2"/>
</dbReference>
<accession>A0A2N6V6H6</accession>
<gene>
    <name evidence="2" type="ORF">I6I53_16205</name>
</gene>
<evidence type="ECO:0000313" key="3">
    <source>
        <dbReference type="Proteomes" id="UP000595320"/>
    </source>
</evidence>
<keyword evidence="1" id="KW-0560">Oxidoreductase</keyword>
<evidence type="ECO:0000313" key="2">
    <source>
        <dbReference type="EMBL" id="QQT87975.1"/>
    </source>
</evidence>
<dbReference type="EMBL" id="CP068177">
    <property type="protein sequence ID" value="QQT87975.1"/>
    <property type="molecule type" value="Genomic_DNA"/>
</dbReference>
<dbReference type="Gene3D" id="3.90.380.10">
    <property type="entry name" value="Naphthalene 1,2-dioxygenase Alpha Subunit, Chain A, domain 1"/>
    <property type="match status" value="1"/>
</dbReference>
<keyword evidence="2" id="KW-0614">Plasmid</keyword>
<evidence type="ECO:0000256" key="1">
    <source>
        <dbReference type="ARBA" id="ARBA00023002"/>
    </source>
</evidence>